<dbReference type="RefSeq" id="WP_133528179.1">
    <property type="nucleotide sequence ID" value="NZ_SNXO01000011.1"/>
</dbReference>
<evidence type="ECO:0000313" key="6">
    <source>
        <dbReference type="EMBL" id="TDP57661.1"/>
    </source>
</evidence>
<accession>A0A4R6Q5Z2</accession>
<dbReference type="GO" id="GO:0005524">
    <property type="term" value="F:ATP binding"/>
    <property type="evidence" value="ECO:0007669"/>
    <property type="project" value="UniProtKB-KW"/>
</dbReference>
<dbReference type="Gene3D" id="3.30.300.30">
    <property type="match status" value="1"/>
</dbReference>
<dbReference type="GO" id="GO:0016874">
    <property type="term" value="F:ligase activity"/>
    <property type="evidence" value="ECO:0007669"/>
    <property type="project" value="UniProtKB-KW"/>
</dbReference>
<proteinExistence type="predicted"/>
<dbReference type="PROSITE" id="PS00455">
    <property type="entry name" value="AMP_BINDING"/>
    <property type="match status" value="1"/>
</dbReference>
<dbReference type="NCBIfam" id="NF003417">
    <property type="entry name" value="PRK04813.1"/>
    <property type="match status" value="1"/>
</dbReference>
<evidence type="ECO:0000256" key="3">
    <source>
        <dbReference type="ARBA" id="ARBA00022840"/>
    </source>
</evidence>
<evidence type="ECO:0000259" key="4">
    <source>
        <dbReference type="Pfam" id="PF00501"/>
    </source>
</evidence>
<organism evidence="6 7">
    <name type="scientific">Aminicella lysinilytica</name>
    <dbReference type="NCBI Taxonomy" id="433323"/>
    <lineage>
        <taxon>Bacteria</taxon>
        <taxon>Bacillati</taxon>
        <taxon>Bacillota</taxon>
        <taxon>Clostridia</taxon>
        <taxon>Peptostreptococcales</taxon>
        <taxon>Anaerovoracaceae</taxon>
        <taxon>Aminicella</taxon>
    </lineage>
</organism>
<dbReference type="Proteomes" id="UP000295500">
    <property type="component" value="Unassembled WGS sequence"/>
</dbReference>
<dbReference type="InterPro" id="IPR042099">
    <property type="entry name" value="ANL_N_sf"/>
</dbReference>
<keyword evidence="2" id="KW-0547">Nucleotide-binding</keyword>
<gene>
    <name evidence="6" type="ORF">EV211_11129</name>
</gene>
<dbReference type="EMBL" id="SNXO01000011">
    <property type="protein sequence ID" value="TDP57661.1"/>
    <property type="molecule type" value="Genomic_DNA"/>
</dbReference>
<sequence length="504" mass="56177">MNILGKIKERALADPARVAFHSQAGTISYGKLWDSSDRLAAWIDDRLGDDRKPIVVYGHKSPLMLVCFLACAKSGRTYCPIDTCMSEGRVISIVETVDNPLILATEDLEIPGYFVADSSVLSGAINYDSKISEKKWNKPEDTFYIIFTSGSTGAPKGVQITDENLSRYVDWSQTVGDSADDKQGSTFLNQAPFSFDLSVMDTYTALATGCTLWGVDRMLQKDVGKMLRFMKEGNLNYWVSTPSFADMCLADPHFNSTLLPGMRQFMFCGEKLTKGTAEELMDRFPEAKVINTYGPTESTVAVTSVEITREMIAADRCLPIGQPKPGTEIRLIREDGTVAAHGGKGEIQILGDTVSPGYYMNDIKTREVFSIIDCEDGMERAYRTGDEGFFGEDGMLYYVGRIDLQVKFHGYRIELGDIENNLLKIDGVQAAAVVPKWNEDKIRYLAAFVASDNSEGGFEDRKRIRETLKTMIPEYMVPKKVSFIDRLPMTSNGKADRKRLEELV</sequence>
<evidence type="ECO:0000256" key="1">
    <source>
        <dbReference type="ARBA" id="ARBA00022598"/>
    </source>
</evidence>
<dbReference type="Gene3D" id="3.40.50.12780">
    <property type="entry name" value="N-terminal domain of ligase-like"/>
    <property type="match status" value="1"/>
</dbReference>
<dbReference type="InterPro" id="IPR000873">
    <property type="entry name" value="AMP-dep_synth/lig_dom"/>
</dbReference>
<evidence type="ECO:0000313" key="7">
    <source>
        <dbReference type="Proteomes" id="UP000295500"/>
    </source>
</evidence>
<protein>
    <submittedName>
        <fullName evidence="6">D-alanine--poly(Phosphoribitol) ligase subunit 1</fullName>
    </submittedName>
</protein>
<dbReference type="InterPro" id="IPR045851">
    <property type="entry name" value="AMP-bd_C_sf"/>
</dbReference>
<keyword evidence="7" id="KW-1185">Reference proteome</keyword>
<keyword evidence="3" id="KW-0067">ATP-binding</keyword>
<name>A0A4R6Q5Z2_9FIRM</name>
<dbReference type="SUPFAM" id="SSF56801">
    <property type="entry name" value="Acetyl-CoA synthetase-like"/>
    <property type="match status" value="1"/>
</dbReference>
<dbReference type="AlphaFoldDB" id="A0A4R6Q5Z2"/>
<dbReference type="PANTHER" id="PTHR45398:SF1">
    <property type="entry name" value="ENZYME, PUTATIVE (JCVI)-RELATED"/>
    <property type="match status" value="1"/>
</dbReference>
<keyword evidence="1 6" id="KW-0436">Ligase</keyword>
<comment type="caution">
    <text evidence="6">The sequence shown here is derived from an EMBL/GenBank/DDBJ whole genome shotgun (WGS) entry which is preliminary data.</text>
</comment>
<dbReference type="CDD" id="cd05945">
    <property type="entry name" value="DltA"/>
    <property type="match status" value="1"/>
</dbReference>
<dbReference type="PANTHER" id="PTHR45398">
    <property type="match status" value="1"/>
</dbReference>
<dbReference type="InterPro" id="IPR044507">
    <property type="entry name" value="DltA-like"/>
</dbReference>
<reference evidence="6 7" key="1">
    <citation type="submission" date="2019-03" db="EMBL/GenBank/DDBJ databases">
        <title>Genomic Encyclopedia of Type Strains, Phase IV (KMG-IV): sequencing the most valuable type-strain genomes for metagenomic binning, comparative biology and taxonomic classification.</title>
        <authorList>
            <person name="Goeker M."/>
        </authorList>
    </citation>
    <scope>NUCLEOTIDE SEQUENCE [LARGE SCALE GENOMIC DNA]</scope>
    <source>
        <strain evidence="6 7">DSM 28287</strain>
    </source>
</reference>
<feature type="domain" description="AMP-binding enzyme C-terminal" evidence="5">
    <location>
        <begin position="418"/>
        <end position="494"/>
    </location>
</feature>
<evidence type="ECO:0000259" key="5">
    <source>
        <dbReference type="Pfam" id="PF13193"/>
    </source>
</evidence>
<dbReference type="Pfam" id="PF13193">
    <property type="entry name" value="AMP-binding_C"/>
    <property type="match status" value="1"/>
</dbReference>
<feature type="domain" description="AMP-dependent synthetase/ligase" evidence="4">
    <location>
        <begin position="9"/>
        <end position="359"/>
    </location>
</feature>
<dbReference type="OrthoDB" id="51171at2"/>
<evidence type="ECO:0000256" key="2">
    <source>
        <dbReference type="ARBA" id="ARBA00022741"/>
    </source>
</evidence>
<dbReference type="InterPro" id="IPR025110">
    <property type="entry name" value="AMP-bd_C"/>
</dbReference>
<dbReference type="InterPro" id="IPR020845">
    <property type="entry name" value="AMP-binding_CS"/>
</dbReference>
<dbReference type="Pfam" id="PF00501">
    <property type="entry name" value="AMP-binding"/>
    <property type="match status" value="1"/>
</dbReference>